<evidence type="ECO:0000259" key="1">
    <source>
        <dbReference type="Pfam" id="PF22741"/>
    </source>
</evidence>
<sequence>MFKGTLSSPIQRLRAWYDGLFVDHAIFRLVWTNLSPVVPKRVWRSNHPTPGRLRRWRRTLGLVMVINLRGHRQCGADALGREACQKLGLPYLDMAFESRNAPHKDRILRFHQLYTEARFPLLLHCKSGADRAGLASGLVILFEGGTAEEALNHLHWRFLHFRRSRTGILDAFFQLYQKTAEGRLPFLDWVKQEYDEEALRNAYRAGRFSSFLNDAVLRRE</sequence>
<dbReference type="InterPro" id="IPR029021">
    <property type="entry name" value="Prot-tyrosine_phosphatase-like"/>
</dbReference>
<protein>
    <submittedName>
        <fullName evidence="2">Protein tyrosine phosphatase</fullName>
    </submittedName>
</protein>
<dbReference type="AlphaFoldDB" id="A0A1S8GNL4"/>
<dbReference type="Proteomes" id="UP000200980">
    <property type="component" value="Unassembled WGS sequence"/>
</dbReference>
<evidence type="ECO:0000313" key="2">
    <source>
        <dbReference type="EMBL" id="OOL17695.1"/>
    </source>
</evidence>
<dbReference type="Pfam" id="PF22741">
    <property type="entry name" value="PTP-NADK"/>
    <property type="match status" value="1"/>
</dbReference>
<dbReference type="Gene3D" id="3.90.190.10">
    <property type="entry name" value="Protein tyrosine phosphatase superfamily"/>
    <property type="match status" value="1"/>
</dbReference>
<reference evidence="2 3" key="1">
    <citation type="journal article" date="2016" name="PLoS ONE">
        <title>Whole-Genome Sequence Analysis of Bombella intestini LMG 28161T, a Novel Acetic Acid Bacterium Isolated from the Crop of a Red-Tailed Bumble Bee, Bombus lapidarius.</title>
        <authorList>
            <person name="Li L."/>
            <person name="Illeghems K."/>
            <person name="Van Kerrebroeck S."/>
            <person name="Borremans W."/>
            <person name="Cleenwerck I."/>
            <person name="Smagghe G."/>
            <person name="De Vuyst L."/>
            <person name="Vandamme P."/>
        </authorList>
    </citation>
    <scope>NUCLEOTIDE SEQUENCE [LARGE SCALE GENOMIC DNA]</scope>
    <source>
        <strain evidence="2 3">R-52487</strain>
    </source>
</reference>
<dbReference type="SUPFAM" id="SSF52799">
    <property type="entry name" value="(Phosphotyrosine protein) phosphatases II"/>
    <property type="match status" value="1"/>
</dbReference>
<evidence type="ECO:0000313" key="3">
    <source>
        <dbReference type="Proteomes" id="UP000200980"/>
    </source>
</evidence>
<dbReference type="InterPro" id="IPR055214">
    <property type="entry name" value="PTP-NADK"/>
</dbReference>
<keyword evidence="3" id="KW-1185">Reference proteome</keyword>
<dbReference type="EMBL" id="JATM01000004">
    <property type="protein sequence ID" value="OOL17695.1"/>
    <property type="molecule type" value="Genomic_DNA"/>
</dbReference>
<dbReference type="RefSeq" id="WP_077396695.1">
    <property type="nucleotide sequence ID" value="NZ_JATM01000004.1"/>
</dbReference>
<dbReference type="STRING" id="1539051.AL01_06840"/>
<organism evidence="2 3">
    <name type="scientific">Bombella intestini</name>
    <dbReference type="NCBI Taxonomy" id="1539051"/>
    <lineage>
        <taxon>Bacteria</taxon>
        <taxon>Pseudomonadati</taxon>
        <taxon>Pseudomonadota</taxon>
        <taxon>Alphaproteobacteria</taxon>
        <taxon>Acetobacterales</taxon>
        <taxon>Acetobacteraceae</taxon>
        <taxon>Bombella</taxon>
    </lineage>
</organism>
<accession>A0A1S8GNL4</accession>
<name>A0A1S8GNL4_9PROT</name>
<gene>
    <name evidence="2" type="ORF">AL01_06840</name>
</gene>
<dbReference type="OrthoDB" id="9814896at2"/>
<proteinExistence type="predicted"/>
<feature type="domain" description="DSP-PTPase phosphatase fused to NAD+ Kinase" evidence="1">
    <location>
        <begin position="41"/>
        <end position="133"/>
    </location>
</feature>
<comment type="caution">
    <text evidence="2">The sequence shown here is derived from an EMBL/GenBank/DDBJ whole genome shotgun (WGS) entry which is preliminary data.</text>
</comment>